<feature type="transmembrane region" description="Helical" evidence="1">
    <location>
        <begin position="200"/>
        <end position="223"/>
    </location>
</feature>
<reference evidence="2" key="2">
    <citation type="submission" date="2022-01" db="EMBL/GenBank/DDBJ databases">
        <authorList>
            <person name="Hirooka S."/>
            <person name="Miyagishima S.Y."/>
        </authorList>
    </citation>
    <scope>NUCLEOTIDE SEQUENCE</scope>
    <source>
        <strain evidence="2">NBRC 102759</strain>
    </source>
</reference>
<name>A0A9C7Q2G0_9RHOD</name>
<keyword evidence="1" id="KW-1133">Transmembrane helix</keyword>
<dbReference type="AlphaFoldDB" id="A0A9C7Q2G0"/>
<keyword evidence="1" id="KW-0812">Transmembrane</keyword>
<dbReference type="Proteomes" id="UP001061958">
    <property type="component" value="Unassembled WGS sequence"/>
</dbReference>
<feature type="transmembrane region" description="Helical" evidence="1">
    <location>
        <begin position="373"/>
        <end position="397"/>
    </location>
</feature>
<gene>
    <name evidence="2" type="ORF">GpartN1_g6910.t1</name>
</gene>
<evidence type="ECO:0008006" key="4">
    <source>
        <dbReference type="Google" id="ProtNLM"/>
    </source>
</evidence>
<comment type="caution">
    <text evidence="2">The sequence shown here is derived from an EMBL/GenBank/DDBJ whole genome shotgun (WGS) entry which is preliminary data.</text>
</comment>
<organism evidence="2 3">
    <name type="scientific">Galdieria partita</name>
    <dbReference type="NCBI Taxonomy" id="83374"/>
    <lineage>
        <taxon>Eukaryota</taxon>
        <taxon>Rhodophyta</taxon>
        <taxon>Bangiophyceae</taxon>
        <taxon>Galdieriales</taxon>
        <taxon>Galdieriaceae</taxon>
        <taxon>Galdieria</taxon>
    </lineage>
</organism>
<keyword evidence="1" id="KW-0472">Membrane</keyword>
<proteinExistence type="predicted"/>
<dbReference type="EMBL" id="BQMJ01000065">
    <property type="protein sequence ID" value="GJQ15119.1"/>
    <property type="molecule type" value="Genomic_DNA"/>
</dbReference>
<accession>A0A9C7Q2G0</accession>
<reference evidence="2" key="1">
    <citation type="journal article" date="2022" name="Proc. Natl. Acad. Sci. U.S.A.">
        <title>Life cycle and functional genomics of the unicellular red alga Galdieria for elucidating algal and plant evolution and industrial use.</title>
        <authorList>
            <person name="Hirooka S."/>
            <person name="Itabashi T."/>
            <person name="Ichinose T.M."/>
            <person name="Onuma R."/>
            <person name="Fujiwara T."/>
            <person name="Yamashita S."/>
            <person name="Jong L.W."/>
            <person name="Tomita R."/>
            <person name="Iwane A.H."/>
            <person name="Miyagishima S.Y."/>
        </authorList>
    </citation>
    <scope>NUCLEOTIDE SEQUENCE</scope>
    <source>
        <strain evidence="2">NBRC 102759</strain>
    </source>
</reference>
<sequence>MEWVNGFPPEPAPVVKSFNNYPFFAGNHSLELNYSYITDLVLNAVPYIGVGTGLSIICLVILIIRFTCLRKKWDKDESSPVEMKSKVVLRLISTFSILVIACAAAFGFLGTHILVKSLSHDENSLDSSIHWMTASANFFYQSFSSQGLPSELNTSYPYYSEVLQVMQDTEQEATQFKNAMDNVLITIENTLGTVKRYSSYSFYGAYGLIGLITAISLLLVYVLHYRPLYVKIPSLILGIFFMWLCWIILSLLLILLWGSSSACHLVYLYFKTKSLDVLPSALRDFIPAENNLPSISVTDVSMLQQAVIRSFQSQVLPVMTVLNETLQIYESCKTTVQCEVANLPLAIIYLHTCSSDQKHEALRGSASAVEGGMLLLVSMICFCIGFVALIALGISYVDPQLGCRTGLVKLNQKESTSLKSNPVPMIIPHAIPWLDVDTTRPNVGFQGYST</sequence>
<feature type="transmembrane region" description="Helical" evidence="1">
    <location>
        <begin position="235"/>
        <end position="258"/>
    </location>
</feature>
<evidence type="ECO:0000256" key="1">
    <source>
        <dbReference type="SAM" id="Phobius"/>
    </source>
</evidence>
<dbReference type="OrthoDB" id="7223at2759"/>
<evidence type="ECO:0000313" key="3">
    <source>
        <dbReference type="Proteomes" id="UP001061958"/>
    </source>
</evidence>
<feature type="transmembrane region" description="Helical" evidence="1">
    <location>
        <begin position="87"/>
        <end position="115"/>
    </location>
</feature>
<protein>
    <recommendedName>
        <fullName evidence="4">Protein tweety homolog</fullName>
    </recommendedName>
</protein>
<evidence type="ECO:0000313" key="2">
    <source>
        <dbReference type="EMBL" id="GJQ15119.1"/>
    </source>
</evidence>
<feature type="transmembrane region" description="Helical" evidence="1">
    <location>
        <begin position="44"/>
        <end position="66"/>
    </location>
</feature>
<keyword evidence="3" id="KW-1185">Reference proteome</keyword>